<reference evidence="2" key="1">
    <citation type="submission" date="2019-05" db="EMBL/GenBank/DDBJ databases">
        <title>Flavobacterium profundi sp. nov., isolated from a deep-sea seamount.</title>
        <authorList>
            <person name="Zhang D.-C."/>
        </authorList>
    </citation>
    <scope>NUCLEOTIDE SEQUENCE [LARGE SCALE GENOMIC DNA]</scope>
    <source>
        <strain evidence="2">EC11</strain>
    </source>
</reference>
<name>A0ABX0IZE9_9FLAO</name>
<gene>
    <name evidence="1" type="ORF">FIA58_021245</name>
</gene>
<keyword evidence="2" id="KW-1185">Reference proteome</keyword>
<comment type="caution">
    <text evidence="1">The sequence shown here is derived from an EMBL/GenBank/DDBJ whole genome shotgun (WGS) entry which is preliminary data.</text>
</comment>
<reference evidence="1 2" key="3">
    <citation type="submission" date="2020-02" db="EMBL/GenBank/DDBJ databases">
        <title>Flavobacterium profundi sp. nov., isolated from a deep-sea seamount.</title>
        <authorList>
            <person name="Zhang D.-C."/>
        </authorList>
    </citation>
    <scope>NUCLEOTIDE SEQUENCE [LARGE SCALE GENOMIC DNA]</scope>
    <source>
        <strain evidence="1 2">EC11</strain>
    </source>
</reference>
<organism evidence="1 2">
    <name type="scientific">Flavobacterium jejuense</name>
    <dbReference type="NCBI Taxonomy" id="1544455"/>
    <lineage>
        <taxon>Bacteria</taxon>
        <taxon>Pseudomonadati</taxon>
        <taxon>Bacteroidota</taxon>
        <taxon>Flavobacteriia</taxon>
        <taxon>Flavobacteriales</taxon>
        <taxon>Flavobacteriaceae</taxon>
        <taxon>Flavobacterium</taxon>
    </lineage>
</organism>
<dbReference type="Proteomes" id="UP000817854">
    <property type="component" value="Unassembled WGS sequence"/>
</dbReference>
<protein>
    <submittedName>
        <fullName evidence="1">ComEC family competence protein</fullName>
    </submittedName>
</protein>
<evidence type="ECO:0000313" key="2">
    <source>
        <dbReference type="Proteomes" id="UP000817854"/>
    </source>
</evidence>
<reference evidence="1 2" key="2">
    <citation type="submission" date="2019-05" db="EMBL/GenBank/DDBJ databases">
        <authorList>
            <person name="Lianzixin W."/>
        </authorList>
    </citation>
    <scope>NUCLEOTIDE SEQUENCE [LARGE SCALE GENOMIC DNA]</scope>
    <source>
        <strain evidence="1 2">EC11</strain>
    </source>
</reference>
<feature type="non-terminal residue" evidence="1">
    <location>
        <position position="1"/>
    </location>
</feature>
<feature type="non-terminal residue" evidence="1">
    <location>
        <position position="73"/>
    </location>
</feature>
<accession>A0ABX0IZE9</accession>
<dbReference type="EMBL" id="VEVQ02000068">
    <property type="protein sequence ID" value="NHN28204.1"/>
    <property type="molecule type" value="Genomic_DNA"/>
</dbReference>
<evidence type="ECO:0000313" key="1">
    <source>
        <dbReference type="EMBL" id="NHN28204.1"/>
    </source>
</evidence>
<sequence>FQGKRILIVDSSSVYVNNEKPDLVLLSQSPKLNLVRFIADNSNSFYLVNQWEVTCKQEKIPFHATAEKGFYRL</sequence>
<proteinExistence type="predicted"/>